<dbReference type="EMBL" id="MFAG01000004">
    <property type="protein sequence ID" value="OGD72399.1"/>
    <property type="molecule type" value="Genomic_DNA"/>
</dbReference>
<keyword evidence="1" id="KW-0812">Transmembrane</keyword>
<gene>
    <name evidence="3" type="ORF">A2703_00255</name>
</gene>
<evidence type="ECO:0000256" key="1">
    <source>
        <dbReference type="SAM" id="Phobius"/>
    </source>
</evidence>
<proteinExistence type="predicted"/>
<evidence type="ECO:0000313" key="3">
    <source>
        <dbReference type="EMBL" id="OGD72399.1"/>
    </source>
</evidence>
<dbReference type="InterPro" id="IPR019554">
    <property type="entry name" value="Soluble_ligand-bd"/>
</dbReference>
<protein>
    <recommendedName>
        <fullName evidence="2">Soluble ligand binding domain-containing protein</fullName>
    </recommendedName>
</protein>
<dbReference type="Proteomes" id="UP000177979">
    <property type="component" value="Unassembled WGS sequence"/>
</dbReference>
<keyword evidence="1" id="KW-1133">Transmembrane helix</keyword>
<dbReference type="Pfam" id="PF12836">
    <property type="entry name" value="HHH_3"/>
    <property type="match status" value="1"/>
</dbReference>
<name>A0A1F5EYE0_9BACT</name>
<comment type="caution">
    <text evidence="3">The sequence shown here is derived from an EMBL/GenBank/DDBJ whole genome shotgun (WGS) entry which is preliminary data.</text>
</comment>
<dbReference type="Pfam" id="PF10531">
    <property type="entry name" value="SLBB"/>
    <property type="match status" value="1"/>
</dbReference>
<accession>A0A1F5EYE0</accession>
<dbReference type="AlphaFoldDB" id="A0A1F5EYE0"/>
<evidence type="ECO:0000259" key="2">
    <source>
        <dbReference type="Pfam" id="PF10531"/>
    </source>
</evidence>
<dbReference type="SUPFAM" id="SSF81585">
    <property type="entry name" value="PsbU/PolX domain-like"/>
    <property type="match status" value="1"/>
</dbReference>
<dbReference type="Gene3D" id="1.10.150.320">
    <property type="entry name" value="Photosystem II 12 kDa extrinsic protein"/>
    <property type="match status" value="1"/>
</dbReference>
<sequence>MNLMKGKFVGLIRRFTWLDWLLLVLLFGFFAYLVVVSGSRIFNRRPAPVEFLAGEAKGAMMGNIWIDVSGSVVSPGVYELPAQSRVKDALVAAGGFSESADREYVAREINLAAKAVDGQKIFVPALVKSGMGVTAPGSSAITKINVNSASATQLMTLPGIGEARAADIIKNRPYIKGDDLVTKKVLSKTVFDKIRDIVTAY</sequence>
<evidence type="ECO:0000313" key="4">
    <source>
        <dbReference type="Proteomes" id="UP000177979"/>
    </source>
</evidence>
<feature type="domain" description="Soluble ligand binding" evidence="2">
    <location>
        <begin position="66"/>
        <end position="114"/>
    </location>
</feature>
<organism evidence="3 4">
    <name type="scientific">Candidatus Collierbacteria bacterium RIFCSPHIGHO2_01_FULL_50_25</name>
    <dbReference type="NCBI Taxonomy" id="1817722"/>
    <lineage>
        <taxon>Bacteria</taxon>
        <taxon>Candidatus Collieribacteriota</taxon>
    </lineage>
</organism>
<dbReference type="STRING" id="1817722.A2703_00255"/>
<reference evidence="3 4" key="1">
    <citation type="journal article" date="2016" name="Nat. Commun.">
        <title>Thousands of microbial genomes shed light on interconnected biogeochemical processes in an aquifer system.</title>
        <authorList>
            <person name="Anantharaman K."/>
            <person name="Brown C.T."/>
            <person name="Hug L.A."/>
            <person name="Sharon I."/>
            <person name="Castelle C.J."/>
            <person name="Probst A.J."/>
            <person name="Thomas B.C."/>
            <person name="Singh A."/>
            <person name="Wilkins M.J."/>
            <person name="Karaoz U."/>
            <person name="Brodie E.L."/>
            <person name="Williams K.H."/>
            <person name="Hubbard S.S."/>
            <person name="Banfield J.F."/>
        </authorList>
    </citation>
    <scope>NUCLEOTIDE SEQUENCE [LARGE SCALE GENOMIC DNA]</scope>
</reference>
<keyword evidence="1" id="KW-0472">Membrane</keyword>
<feature type="transmembrane region" description="Helical" evidence="1">
    <location>
        <begin position="20"/>
        <end position="42"/>
    </location>
</feature>